<sequence>MTKVIDKISPGYIRLLLLLQTECVMQL</sequence>
<dbReference type="EMBL" id="GBXM01105673">
    <property type="protein sequence ID" value="JAH02904.1"/>
    <property type="molecule type" value="Transcribed_RNA"/>
</dbReference>
<evidence type="ECO:0000313" key="1">
    <source>
        <dbReference type="EMBL" id="JAH02904.1"/>
    </source>
</evidence>
<dbReference type="AlphaFoldDB" id="A0A0E9PEG1"/>
<dbReference type="EMBL" id="GBXM01089941">
    <property type="protein sequence ID" value="JAH18636.1"/>
    <property type="molecule type" value="Transcribed_RNA"/>
</dbReference>
<reference evidence="1" key="2">
    <citation type="journal article" date="2015" name="Fish Shellfish Immunol.">
        <title>Early steps in the European eel (Anguilla anguilla)-Vibrio vulnificus interaction in the gills: Role of the RtxA13 toxin.</title>
        <authorList>
            <person name="Callol A."/>
            <person name="Pajuelo D."/>
            <person name="Ebbesson L."/>
            <person name="Teles M."/>
            <person name="MacKenzie S."/>
            <person name="Amaro C."/>
        </authorList>
    </citation>
    <scope>NUCLEOTIDE SEQUENCE</scope>
</reference>
<accession>A0A0E9PEG1</accession>
<organism evidence="1">
    <name type="scientific">Anguilla anguilla</name>
    <name type="common">European freshwater eel</name>
    <name type="synonym">Muraena anguilla</name>
    <dbReference type="NCBI Taxonomy" id="7936"/>
    <lineage>
        <taxon>Eukaryota</taxon>
        <taxon>Metazoa</taxon>
        <taxon>Chordata</taxon>
        <taxon>Craniata</taxon>
        <taxon>Vertebrata</taxon>
        <taxon>Euteleostomi</taxon>
        <taxon>Actinopterygii</taxon>
        <taxon>Neopterygii</taxon>
        <taxon>Teleostei</taxon>
        <taxon>Anguilliformes</taxon>
        <taxon>Anguillidae</taxon>
        <taxon>Anguilla</taxon>
    </lineage>
</organism>
<proteinExistence type="predicted"/>
<name>A0A0E9PEG1_ANGAN</name>
<reference evidence="1" key="1">
    <citation type="submission" date="2014-11" db="EMBL/GenBank/DDBJ databases">
        <authorList>
            <person name="Amaro Gonzalez C."/>
        </authorList>
    </citation>
    <scope>NUCLEOTIDE SEQUENCE</scope>
</reference>
<protein>
    <submittedName>
        <fullName evidence="1">Uncharacterized protein</fullName>
    </submittedName>
</protein>